<evidence type="ECO:0000313" key="2">
    <source>
        <dbReference type="EMBL" id="MBD8051982.1"/>
    </source>
</evidence>
<proteinExistence type="predicted"/>
<keyword evidence="1" id="KW-0472">Membrane</keyword>
<evidence type="ECO:0000313" key="3">
    <source>
        <dbReference type="Proteomes" id="UP000647424"/>
    </source>
</evidence>
<dbReference type="RefSeq" id="WP_191820474.1">
    <property type="nucleotide sequence ID" value="NZ_JACYFT010000006.1"/>
</dbReference>
<comment type="caution">
    <text evidence="2">The sequence shown here is derived from an EMBL/GenBank/DDBJ whole genome shotgun (WGS) entry which is preliminary data.</text>
</comment>
<name>A0A927INE7_9BURK</name>
<protein>
    <submittedName>
        <fullName evidence="2">Uncharacterized protein</fullName>
    </submittedName>
</protein>
<dbReference type="Proteomes" id="UP000647424">
    <property type="component" value="Unassembled WGS sequence"/>
</dbReference>
<reference evidence="2" key="1">
    <citation type="submission" date="2020-09" db="EMBL/GenBank/DDBJ databases">
        <title>Genome seq and assembly of Limnohabitants sp.</title>
        <authorList>
            <person name="Chhetri G."/>
        </authorList>
    </citation>
    <scope>NUCLEOTIDE SEQUENCE</scope>
    <source>
        <strain evidence="2">JUR4</strain>
    </source>
</reference>
<gene>
    <name evidence="2" type="ORF">IC609_15705</name>
</gene>
<organism evidence="2 3">
    <name type="scientific">Limnohabitans radicicola</name>
    <dbReference type="NCBI Taxonomy" id="2771427"/>
    <lineage>
        <taxon>Bacteria</taxon>
        <taxon>Pseudomonadati</taxon>
        <taxon>Pseudomonadota</taxon>
        <taxon>Betaproteobacteria</taxon>
        <taxon>Burkholderiales</taxon>
        <taxon>Comamonadaceae</taxon>
        <taxon>Limnohabitans</taxon>
    </lineage>
</organism>
<keyword evidence="1" id="KW-0812">Transmembrane</keyword>
<sequence length="275" mass="32262">MSSPQTFAETTEHLEMLRVEDPKFSGQPHFLLVHTRVNGSRYEGEERTWWQGKFALRVEYFFGPLQEKIGELVASMGGEAHWNDTVRLSNGEVMIRIEALRSVGLGSFLFNRVVRWAKHLNPDSTVIPLFLSAVDGTNPTNRARRNRLYRRFGLRLNFKEEDEIHGHSASDMKVSELVEWPQTNWPHVHASRWNIGWREFSSQYKESRRELRRVRRLARVFRVRVERFEERIRIVTSYLRLVVSWPLAAIAGVLGFVLGSQRVPDWLLTLWHRLG</sequence>
<dbReference type="EMBL" id="JACYFT010000006">
    <property type="protein sequence ID" value="MBD8051982.1"/>
    <property type="molecule type" value="Genomic_DNA"/>
</dbReference>
<accession>A0A927INE7</accession>
<evidence type="ECO:0000256" key="1">
    <source>
        <dbReference type="SAM" id="Phobius"/>
    </source>
</evidence>
<feature type="transmembrane region" description="Helical" evidence="1">
    <location>
        <begin position="237"/>
        <end position="258"/>
    </location>
</feature>
<keyword evidence="1" id="KW-1133">Transmembrane helix</keyword>
<dbReference type="AlphaFoldDB" id="A0A927INE7"/>
<keyword evidence="3" id="KW-1185">Reference proteome</keyword>